<protein>
    <submittedName>
        <fullName evidence="1">Uncharacterized protein</fullName>
    </submittedName>
</protein>
<evidence type="ECO:0000313" key="2">
    <source>
        <dbReference type="Proteomes" id="UP000294847"/>
    </source>
</evidence>
<proteinExistence type="predicted"/>
<reference evidence="1 2" key="1">
    <citation type="journal article" date="2019" name="Mol. Biol. Evol.">
        <title>Blast fungal genomes show frequent chromosomal changes, gene gains and losses, and effector gene turnover.</title>
        <authorList>
            <person name="Gomez Luciano L.B."/>
            <person name="Jason Tsai I."/>
            <person name="Chuma I."/>
            <person name="Tosa Y."/>
            <person name="Chen Y.H."/>
            <person name="Li J.Y."/>
            <person name="Li M.Y."/>
            <person name="Jade Lu M.Y."/>
            <person name="Nakayashiki H."/>
            <person name="Li W.H."/>
        </authorList>
    </citation>
    <scope>NUCLEOTIDE SEQUENCE [LARGE SCALE GENOMIC DNA]</scope>
    <source>
        <strain evidence="1">MZ5-1-6</strain>
    </source>
</reference>
<name>A0A4P7N8N1_PYROR</name>
<dbReference type="EMBL" id="CP034205">
    <property type="protein sequence ID" value="QBZ57336.1"/>
    <property type="molecule type" value="Genomic_DNA"/>
</dbReference>
<accession>A0A4P7N8N1</accession>
<sequence>MDESAEVRLTIAPCIIEKWLPGMCLMVILLPSRYSSQRLGPKSTLLSRRKRACPEGPGVGGKVADAILAPDGHDLGALVLGDRLGCVVGEGRDRGGKADGCEPGVQGLGEGLNGHGARSVDDDHVLDLVAGLDELVDNLKGDDTTGGPASKAVGSDGLAALHLFDELGRHAVDTAVVLLGGLHEGREETPDGVVGTDVAHLGVRGGAAASVGYHEEVAGGGLVATMQQHRCGLAVRHGVEDLGGAGWLVDGGRHLRWGNRGGRWARLDLLRLGSLGLGGGSLGGRALWGSRDDAQSTLDVLERRVGDKEVRGDIHASLLPEGAQDLKTHERVHTQAGQVGGGDDLLNVHAHLGGNGVADSLLELVGVSSSSLAVHLLTLDRGSVALVSRGGDVRLRVHVTRDGRAAAGAVLHGAPGALELSKEGLESTNGRVVDKGVRVDAQVHVLTNATTDSKRHQRIDTQISEGNVVSKLVVADTDLLGEDVEHLRDDRGELLVDLADVLGGDALALLLGGGGLLLLGSRLGSGSRSSAGGGGNGSSSTRGQHHVEDLAGDGLELQVTAHADDLLAVKDVDVTSVDLVTLDGLHADVAAVLLGGNRELREPERAPSVGDEDLLARVDSVGSVDDEARDVAQTVDPVGAEDVVAIGLGGLELDLSSSLASLAVEDDLLHTAVAGSVVDQGGEQLVSQATADLGCLAILLRVNETVNARLDEVRDAVEFALPVLSVAKVDLAVGVVNTLGTLASVEDQVSAVLGSIGSDCEPQDVALSSVVEDEGLGNLHVSDVDTNVLRLGTEQLVGILTSSDGHVSIQRRRAERSTVDQVTGNDATKVLAGQVGLDLDNGDITLDLLADNLLHGGRLELGLGDGSSSRQGLGDAVLAETPVSLVLEPVVLLVESIRGEIQVPDGREEVVVVLVPVNVQTSSVESAETGAQGLVSGLVAAKSGDSDGRDAESSLDHVGADGVGADLEPDSLLIDGAGRLGRNKPAKEVNSITSMIAQVLGVDGLIVNELAKEGRDDGDLGGVEADRAGQLLKVIKDGVDLGRVEGEGHLELSALEASGTKLLGDLSHLRSLTTENSLAGSVDASNVGRVGALSKSLLNSGDGSHDSQHGVGAGSALLNEKLGTSTNEVDGVAGRQDTGNVESSVLAQAVAHDRSRLDTPRSPELGQGHLEAAETKLDDEGLELGDIRLAAVDQRHEAREAVDLRDPVELVDGLAEDSVVGVQLLSKTSVVRALASEHEGNLGRLGGDGNKVLLQAVLEGLLSLTQILSSHVHAPVVLDATSGGGIGNVRDGSVIVVIHELDEPLGVVDHGRLGLASDGDHVDVAGVLSRRLNGRSILKQQTGVTTSSAEVVDENPAGLAIRPLEGGQVESNIDVALTKVLGEGLVDDGSLLDTDVGRNGVLLEHEKNLAQSRDTRCGLTVTQVGLDGTEVQGSVSRSLPVGRSKDVGD</sequence>
<dbReference type="Proteomes" id="UP000294847">
    <property type="component" value="Chromosome 2"/>
</dbReference>
<evidence type="ECO:0000313" key="1">
    <source>
        <dbReference type="EMBL" id="QBZ57336.1"/>
    </source>
</evidence>
<organism evidence="1 2">
    <name type="scientific">Pyricularia oryzae</name>
    <name type="common">Rice blast fungus</name>
    <name type="synonym">Magnaporthe oryzae</name>
    <dbReference type="NCBI Taxonomy" id="318829"/>
    <lineage>
        <taxon>Eukaryota</taxon>
        <taxon>Fungi</taxon>
        <taxon>Dikarya</taxon>
        <taxon>Ascomycota</taxon>
        <taxon>Pezizomycotina</taxon>
        <taxon>Sordariomycetes</taxon>
        <taxon>Sordariomycetidae</taxon>
        <taxon>Magnaporthales</taxon>
        <taxon>Pyriculariaceae</taxon>
        <taxon>Pyricularia</taxon>
    </lineage>
</organism>
<gene>
    <name evidence="1" type="ORF">PoMZ_02260</name>
</gene>